<dbReference type="CDD" id="cd00093">
    <property type="entry name" value="HTH_XRE"/>
    <property type="match status" value="1"/>
</dbReference>
<dbReference type="PROSITE" id="PS50943">
    <property type="entry name" value="HTH_CROC1"/>
    <property type="match status" value="1"/>
</dbReference>
<dbReference type="InterPro" id="IPR001387">
    <property type="entry name" value="Cro/C1-type_HTH"/>
</dbReference>
<dbReference type="KEGG" id="pacr:FXN63_18905"/>
<dbReference type="Gene3D" id="1.10.260.40">
    <property type="entry name" value="lambda repressor-like DNA-binding domains"/>
    <property type="match status" value="1"/>
</dbReference>
<dbReference type="SMART" id="SM00530">
    <property type="entry name" value="HTH_XRE"/>
    <property type="match status" value="1"/>
</dbReference>
<sequence>MRRVVPLPFPSDPLVQNAADFGAAIRAARTASSMTIADAALLVGVSKQTLADLETARASVGLATAINVARAFGVGVFIAAPEDREIVRRQLLSERTS</sequence>
<proteinExistence type="predicted"/>
<evidence type="ECO:0000313" key="2">
    <source>
        <dbReference type="EMBL" id="QEI07679.1"/>
    </source>
</evidence>
<dbReference type="SUPFAM" id="SSF47413">
    <property type="entry name" value="lambda repressor-like DNA-binding domains"/>
    <property type="match status" value="1"/>
</dbReference>
<accession>A0A5C0AZ20</accession>
<gene>
    <name evidence="2" type="ORF">FXN63_18905</name>
</gene>
<dbReference type="RefSeq" id="WP_148816726.1">
    <property type="nucleotide sequence ID" value="NZ_CP043046.1"/>
</dbReference>
<dbReference type="EMBL" id="CP043046">
    <property type="protein sequence ID" value="QEI07679.1"/>
    <property type="molecule type" value="Genomic_DNA"/>
</dbReference>
<dbReference type="AlphaFoldDB" id="A0A5C0AZ20"/>
<feature type="domain" description="HTH cro/C1-type" evidence="1">
    <location>
        <begin position="25"/>
        <end position="78"/>
    </location>
</feature>
<organism evidence="2 3">
    <name type="scientific">Pigmentiphaga aceris</name>
    <dbReference type="NCBI Taxonomy" id="1940612"/>
    <lineage>
        <taxon>Bacteria</taxon>
        <taxon>Pseudomonadati</taxon>
        <taxon>Pseudomonadota</taxon>
        <taxon>Betaproteobacteria</taxon>
        <taxon>Burkholderiales</taxon>
        <taxon>Alcaligenaceae</taxon>
        <taxon>Pigmentiphaga</taxon>
    </lineage>
</organism>
<reference evidence="2 3" key="1">
    <citation type="submission" date="2019-08" db="EMBL/GenBank/DDBJ databases">
        <title>Amphibian skin-associated Pigmentiphaga: genome sequence and occurrence across geography and hosts.</title>
        <authorList>
            <person name="Bletz M.C."/>
            <person name="Bunk B."/>
            <person name="Sproeer C."/>
            <person name="Biwer P."/>
            <person name="Reiter S."/>
            <person name="Rabemananjara F.C.E."/>
            <person name="Schulz S."/>
            <person name="Overmann J."/>
            <person name="Vences M."/>
        </authorList>
    </citation>
    <scope>NUCLEOTIDE SEQUENCE [LARGE SCALE GENOMIC DNA]</scope>
    <source>
        <strain evidence="2 3">Mada1488</strain>
    </source>
</reference>
<name>A0A5C0AZ20_9BURK</name>
<dbReference type="Proteomes" id="UP000325161">
    <property type="component" value="Chromosome"/>
</dbReference>
<evidence type="ECO:0000259" key="1">
    <source>
        <dbReference type="PROSITE" id="PS50943"/>
    </source>
</evidence>
<protein>
    <submittedName>
        <fullName evidence="2">Helix-turn-helix transcriptional regulator</fullName>
    </submittedName>
</protein>
<dbReference type="GO" id="GO:0003677">
    <property type="term" value="F:DNA binding"/>
    <property type="evidence" value="ECO:0007669"/>
    <property type="project" value="InterPro"/>
</dbReference>
<dbReference type="OrthoDB" id="9156307at2"/>
<dbReference type="InterPro" id="IPR010982">
    <property type="entry name" value="Lambda_DNA-bd_dom_sf"/>
</dbReference>
<dbReference type="Pfam" id="PF01381">
    <property type="entry name" value="HTH_3"/>
    <property type="match status" value="1"/>
</dbReference>
<evidence type="ECO:0000313" key="3">
    <source>
        <dbReference type="Proteomes" id="UP000325161"/>
    </source>
</evidence>
<keyword evidence="3" id="KW-1185">Reference proteome</keyword>